<organism evidence="1 2">
    <name type="scientific">Streblomastix strix</name>
    <dbReference type="NCBI Taxonomy" id="222440"/>
    <lineage>
        <taxon>Eukaryota</taxon>
        <taxon>Metamonada</taxon>
        <taxon>Preaxostyla</taxon>
        <taxon>Oxymonadida</taxon>
        <taxon>Streblomastigidae</taxon>
        <taxon>Streblomastix</taxon>
    </lineage>
</organism>
<dbReference type="Proteomes" id="UP000324800">
    <property type="component" value="Unassembled WGS sequence"/>
</dbReference>
<dbReference type="EMBL" id="SNRW01006171">
    <property type="protein sequence ID" value="KAA6383584.1"/>
    <property type="molecule type" value="Genomic_DNA"/>
</dbReference>
<feature type="non-terminal residue" evidence="1">
    <location>
        <position position="1058"/>
    </location>
</feature>
<comment type="caution">
    <text evidence="1">The sequence shown here is derived from an EMBL/GenBank/DDBJ whole genome shotgun (WGS) entry which is preliminary data.</text>
</comment>
<name>A0A5J4VM93_9EUKA</name>
<evidence type="ECO:0000313" key="1">
    <source>
        <dbReference type="EMBL" id="KAA6383584.1"/>
    </source>
</evidence>
<dbReference type="AlphaFoldDB" id="A0A5J4VM93"/>
<evidence type="ECO:0000313" key="2">
    <source>
        <dbReference type="Proteomes" id="UP000324800"/>
    </source>
</evidence>
<dbReference type="OrthoDB" id="6107607at2759"/>
<proteinExistence type="predicted"/>
<reference evidence="1 2" key="1">
    <citation type="submission" date="2019-03" db="EMBL/GenBank/DDBJ databases">
        <title>Single cell metagenomics reveals metabolic interactions within the superorganism composed of flagellate Streblomastix strix and complex community of Bacteroidetes bacteria on its surface.</title>
        <authorList>
            <person name="Treitli S.C."/>
            <person name="Kolisko M."/>
            <person name="Husnik F."/>
            <person name="Keeling P."/>
            <person name="Hampl V."/>
        </authorList>
    </citation>
    <scope>NUCLEOTIDE SEQUENCE [LARGE SCALE GENOMIC DNA]</scope>
    <source>
        <strain evidence="1">ST1C</strain>
    </source>
</reference>
<protein>
    <submittedName>
        <fullName evidence="1">Uncharacterized protein</fullName>
    </submittedName>
</protein>
<accession>A0A5J4VM93</accession>
<sequence>MFQFYSSAINTNRTDDVTDFKMSFNSTVVQLIRMKIFHTIKNNSVSILQQCNQYCNDNERKSAQRRFQFYSSAINTLFLRLKGQGRFLCFNSTVVQLIPPHGDVSYCEFQVSILHAINTKSRSGASFGFSGFNSTVVQLILFEHFVYVVPELCFNSTVVQLIRRDGGNTGTNQELFQFYSSAINTHAGRIRIYGIQCFNSTVVQLIPLTLRSSISLIFILLLLSNLSGFSSKRCRYLMIQNYLTFDIPFNSLLFKKSKNIAGENGQIETDFKPDEIHIERQYQLHYCRIETQYQRTETYDKLSINCTTVELKRESICLTRYGNIIETDEHRGKELCHGEIETWKGVKAKLRVKKYQLHYCRIETAMMKQENPSDDKLKLINSIYYQFGFKQYQLHYCRIETYVCGDITAACSCINCTTVELKRKLKQRQSSSIRPTLSYQLHYCRIETRTQINIADSGGKARINCTTVELKLMKSPETAYLVSYQLHYCRIETETVYLRVGVLYGINCTTVELKLELKPDCMTYSSSANYRINCTTVELKLCCIYSCAMSDKIETSYQLAIEPLGLCINCTTVELKHNSMPSNVLGILSINCTTVELKLSDQPGLKRHQNCINCTIVELKQFSSGDPDTSKTYQLHYCRIETTKFTFDSKVLTCINCTTVELKPNLRLISLQGFHCINCTTVELKLTELKLKELFSVLGEVFVLIALLIETKVGFKGTQTDICINCTTVELKPASKIETAGADGQGKSADTIETTLLFQCLFKVQKLKLPELRHLGQKKYSINCTTVELKQRYSYRGIFLLLRINCTTVELKQEQKEFQQQAEKGINCTTVELKHKFLWMTEADIKIETSLLPSAVVIQPGINCTTVELKLVQCKPFGFRVQELKLSFHYQTGLGIMGINCTTVELKHATSSSAAALQAAYQLHYCRIETRIETISFVFKFGFRFLYQLHYCRIETAEFRNNSRSFDEIETAFTVALPHASTGINCTTVELKHTHSNRTGSILQRINCTTVELKLDDRCKGFARQARINCTTVELKLIFFYNVDVSLPRINCTTVELK</sequence>
<gene>
    <name evidence="1" type="ORF">EZS28_020889</name>
</gene>